<dbReference type="InterPro" id="IPR046867">
    <property type="entry name" value="AldOxase/xan_DH_MoCoBD2"/>
</dbReference>
<dbReference type="InterPro" id="IPR036856">
    <property type="entry name" value="Ald_Oxase/Xan_DH_a/b_sf"/>
</dbReference>
<dbReference type="Pfam" id="PF03450">
    <property type="entry name" value="CO_deh_flav_C"/>
    <property type="match status" value="1"/>
</dbReference>
<dbReference type="SUPFAM" id="SSF55447">
    <property type="entry name" value="CO dehydrogenase flavoprotein C-terminal domain-like"/>
    <property type="match status" value="1"/>
</dbReference>
<dbReference type="OrthoDB" id="9767994at2"/>
<dbReference type="SUPFAM" id="SSF56003">
    <property type="entry name" value="Molybdenum cofactor-binding domain"/>
    <property type="match status" value="1"/>
</dbReference>
<dbReference type="Pfam" id="PF01315">
    <property type="entry name" value="Ald_Xan_dh_C"/>
    <property type="match status" value="1"/>
</dbReference>
<dbReference type="RefSeq" id="WP_107245104.1">
    <property type="nucleotide sequence ID" value="NZ_PYMJ01000037.1"/>
</dbReference>
<protein>
    <submittedName>
        <fullName evidence="2">Aldehyde oxidase</fullName>
    </submittedName>
</protein>
<dbReference type="SUPFAM" id="SSF56176">
    <property type="entry name" value="FAD-binding/transporter-associated domain-like"/>
    <property type="match status" value="1"/>
</dbReference>
<dbReference type="AlphaFoldDB" id="A0A2T3J8E0"/>
<dbReference type="Pfam" id="PF00941">
    <property type="entry name" value="FAD_binding_5"/>
    <property type="match status" value="1"/>
</dbReference>
<dbReference type="SMART" id="SM01008">
    <property type="entry name" value="Ald_Xan_dh_C"/>
    <property type="match status" value="1"/>
</dbReference>
<dbReference type="InterPro" id="IPR005107">
    <property type="entry name" value="CO_DH_flav_C"/>
</dbReference>
<dbReference type="GO" id="GO:0005506">
    <property type="term" value="F:iron ion binding"/>
    <property type="evidence" value="ECO:0007669"/>
    <property type="project" value="InterPro"/>
</dbReference>
<dbReference type="InterPro" id="IPR037165">
    <property type="entry name" value="AldOxase/xan_DH_Mopterin-bd_sf"/>
</dbReference>
<gene>
    <name evidence="2" type="ORF">C9J12_24490</name>
</gene>
<dbReference type="Pfam" id="PF02738">
    <property type="entry name" value="MoCoBD_1"/>
    <property type="match status" value="1"/>
</dbReference>
<dbReference type="EMBL" id="PYMJ01000037">
    <property type="protein sequence ID" value="PSU45024.1"/>
    <property type="molecule type" value="Genomic_DNA"/>
</dbReference>
<dbReference type="InterPro" id="IPR008274">
    <property type="entry name" value="AldOxase/xan_DH_MoCoBD1"/>
</dbReference>
<dbReference type="Gene3D" id="3.30.390.50">
    <property type="entry name" value="CO dehydrogenase flavoprotein, C-terminal domain"/>
    <property type="match status" value="1"/>
</dbReference>
<dbReference type="PROSITE" id="PS51387">
    <property type="entry name" value="FAD_PCMH"/>
    <property type="match status" value="1"/>
</dbReference>
<comment type="caution">
    <text evidence="2">The sequence shown here is derived from an EMBL/GenBank/DDBJ whole genome shotgun (WGS) entry which is preliminary data.</text>
</comment>
<dbReference type="Pfam" id="PF20256">
    <property type="entry name" value="MoCoBD_2"/>
    <property type="match status" value="1"/>
</dbReference>
<organism evidence="2 3">
    <name type="scientific">Photobacterium frigidiphilum</name>
    <dbReference type="NCBI Taxonomy" id="264736"/>
    <lineage>
        <taxon>Bacteria</taxon>
        <taxon>Pseudomonadati</taxon>
        <taxon>Pseudomonadota</taxon>
        <taxon>Gammaproteobacteria</taxon>
        <taxon>Vibrionales</taxon>
        <taxon>Vibrionaceae</taxon>
        <taxon>Photobacterium</taxon>
    </lineage>
</organism>
<dbReference type="PANTHER" id="PTHR11908:SF157">
    <property type="entry name" value="XANTHINE DEHYDROGENASE SUBUNIT D-RELATED"/>
    <property type="match status" value="1"/>
</dbReference>
<dbReference type="GO" id="GO:0016491">
    <property type="term" value="F:oxidoreductase activity"/>
    <property type="evidence" value="ECO:0007669"/>
    <property type="project" value="UniProtKB-KW"/>
</dbReference>
<dbReference type="InterPro" id="IPR002346">
    <property type="entry name" value="Mopterin_DH_FAD-bd"/>
</dbReference>
<accession>A0A2T3J8E0</accession>
<dbReference type="Gene3D" id="3.30.465.10">
    <property type="match status" value="1"/>
</dbReference>
<evidence type="ECO:0000313" key="3">
    <source>
        <dbReference type="Proteomes" id="UP000240987"/>
    </source>
</evidence>
<dbReference type="PANTHER" id="PTHR11908">
    <property type="entry name" value="XANTHINE DEHYDROGENASE"/>
    <property type="match status" value="1"/>
</dbReference>
<dbReference type="InterPro" id="IPR036318">
    <property type="entry name" value="FAD-bd_PCMH-like_sf"/>
</dbReference>
<name>A0A2T3J8E0_9GAMM</name>
<dbReference type="Gene3D" id="3.30.365.10">
    <property type="entry name" value="Aldehyde oxidase/xanthine dehydrogenase, molybdopterin binding domain"/>
    <property type="match status" value="4"/>
</dbReference>
<dbReference type="InterPro" id="IPR036683">
    <property type="entry name" value="CO_DH_flav_C_dom_sf"/>
</dbReference>
<sequence>MTSFNQLGKRTLRVDGLAKVTGKAIYGNDIQIPGMLYGVCRYADIPAGKITKIDTEDAKQIDGVVRIACFDDIPGDPTAGVIIRDYYPIVKDEVCFMGDVLAVVVAETYEAACLAVDKIKVEYTPYTPISDMHEALKPESRLIHPDKESNVVATHHTQLGDYEAGLARSSYVMERTFQIGFQEHAYIEPESITAYLDPTSSDLILTGSIQNPHRVRGFVSSYVGLPQAKVDVRRAVMGGSFGGKDDTIDHLSCRAGLMAMLTKRPVKFTYTREQSMVESSKRHPYHMTYKVGFDGDGKIHGMKVDILADSGAYAACTPFVTWRSVVQAAGPYDIENVRVDVQGVYTNNTYTGAMRGFGSPQIVFANESLMDEIAEHCGISAIAVRKINVIKQGGHSITGQKFDNHTVSALEVMEKATTQAEYLKKLEHYKVLNASDNPVKYGIGFAISYRGCSLGAEGVDTSSALVSVNTDGSVNISTGVCENGQGLQTTMSLITAEVLGLFVDAVNFTEPPTSMISDGGPTVASRATVTGGNAVKNGADIIKNRIFAVIADTLQATKIEETIWKDGVISNAQQPHLHITFAEAANKAKWAGVNLAAYGWFDQPDISWDEEHGCGSPYFTWVYACQVVDLKVDTSTGKLDLLDITAVHDVGQVISQVGFEGQVAGGIAQGFGLGVLEDYNIEHGVLKSENLDSYLLPTIKDMPPMTIIAVENADAGGPFGAKSIGEPATELAAAAINNAVSFALNKRMRQLPLTLEQVVLGYNLKKPARQSELMLESEEKKHTHRLTGFSVVNPLTLTQALSLLQDGKATAIAGGTDVLVQGRMQSCERKLVNIADLSGLCEIIEDDTHVTIGSGVHFNRLVEHSAIAENFPLLATACHTIGSHQIRNRATIGGNIVNAAPCADSVPPLIIYDAEVELRMASSSLSEGANEGVITRRMPLCKFITGGYRTELQTGELLTKVILPKMHANAVSGSSSFIQKYSQLGRRNALNITRLSLSCLMAFDENNHVSTCRLVDGALFSKPQRLTAIEDELLGYPLDQERLLRAEAILMDAIDTAIGGRWSAKYKQPVFTNMFRDLMNEIRAEHAVGVAL</sequence>
<dbReference type="InterPro" id="IPR000674">
    <property type="entry name" value="Ald_Oxase/Xan_DH_a/b"/>
</dbReference>
<feature type="domain" description="FAD-binding PCMH-type" evidence="1">
    <location>
        <begin position="784"/>
        <end position="968"/>
    </location>
</feature>
<evidence type="ECO:0000313" key="2">
    <source>
        <dbReference type="EMBL" id="PSU45024.1"/>
    </source>
</evidence>
<keyword evidence="3" id="KW-1185">Reference proteome</keyword>
<dbReference type="Proteomes" id="UP000240987">
    <property type="component" value="Unassembled WGS sequence"/>
</dbReference>
<evidence type="ECO:0000259" key="1">
    <source>
        <dbReference type="PROSITE" id="PS51387"/>
    </source>
</evidence>
<dbReference type="SUPFAM" id="SSF54665">
    <property type="entry name" value="CO dehydrogenase molybdoprotein N-domain-like"/>
    <property type="match status" value="1"/>
</dbReference>
<dbReference type="GO" id="GO:0071949">
    <property type="term" value="F:FAD binding"/>
    <property type="evidence" value="ECO:0007669"/>
    <property type="project" value="InterPro"/>
</dbReference>
<dbReference type="InterPro" id="IPR016169">
    <property type="entry name" value="FAD-bd_PCMH_sub2"/>
</dbReference>
<reference evidence="2 3" key="1">
    <citation type="submission" date="2018-01" db="EMBL/GenBank/DDBJ databases">
        <title>Whole genome sequencing of Histamine producing bacteria.</title>
        <authorList>
            <person name="Butler K."/>
        </authorList>
    </citation>
    <scope>NUCLEOTIDE SEQUENCE [LARGE SCALE GENOMIC DNA]</scope>
    <source>
        <strain evidence="2 3">JCM 12947</strain>
    </source>
</reference>
<dbReference type="Gene3D" id="3.90.1170.50">
    <property type="entry name" value="Aldehyde oxidase/xanthine dehydrogenase, a/b hammerhead"/>
    <property type="match status" value="1"/>
</dbReference>
<dbReference type="InterPro" id="IPR016166">
    <property type="entry name" value="FAD-bd_PCMH"/>
</dbReference>
<dbReference type="InterPro" id="IPR016208">
    <property type="entry name" value="Ald_Oxase/xanthine_DH-like"/>
</dbReference>
<dbReference type="SMART" id="SM01092">
    <property type="entry name" value="CO_deh_flav_C"/>
    <property type="match status" value="1"/>
</dbReference>
<proteinExistence type="predicted"/>